<feature type="region of interest" description="Disordered" evidence="1">
    <location>
        <begin position="212"/>
        <end position="265"/>
    </location>
</feature>
<accession>A0A2W2AX54</accession>
<evidence type="ECO:0008006" key="4">
    <source>
        <dbReference type="Google" id="ProtNLM"/>
    </source>
</evidence>
<proteinExistence type="predicted"/>
<evidence type="ECO:0000313" key="3">
    <source>
        <dbReference type="Proteomes" id="UP000248745"/>
    </source>
</evidence>
<protein>
    <recommendedName>
        <fullName evidence="4">Collagen-like protein</fullName>
    </recommendedName>
</protein>
<feature type="compositionally biased region" description="Gly residues" evidence="1">
    <location>
        <begin position="215"/>
        <end position="227"/>
    </location>
</feature>
<keyword evidence="3" id="KW-1185">Reference proteome</keyword>
<gene>
    <name evidence="2" type="ORF">DN068_11915</name>
</gene>
<comment type="caution">
    <text evidence="2">The sequence shown here is derived from an EMBL/GenBank/DDBJ whole genome shotgun (WGS) entry which is preliminary data.</text>
</comment>
<sequence>MNPQQTNNPIDILEDFIKYPTTQISADQTLVVPGTSVFFPSLEMGPRSKLLIPSHFTSCNIIIGKGSFDADTEIVADGDNGQDGIKPKDSWDSTGWWQADGGQPGLKGVAGTSGTPGGPAVQNVKIQIGLTKLIRLNIHANGGNGGKGGNGGMGQIGGNKSGMFGSNGAGGAGGDAGSGSNGGRGGNVLVEVWAADSTLDLDAILQYLSVNASGGSAGKKGGPGSGREAGNNSGPHGGPGREGNDGLAGQDVPTQLIKISKPPLP</sequence>
<evidence type="ECO:0000313" key="2">
    <source>
        <dbReference type="EMBL" id="PZF72564.1"/>
    </source>
</evidence>
<dbReference type="Proteomes" id="UP000248745">
    <property type="component" value="Unassembled WGS sequence"/>
</dbReference>
<reference evidence="2 3" key="1">
    <citation type="submission" date="2018-06" db="EMBL/GenBank/DDBJ databases">
        <title>Mucibacter soli gen. nov., sp. nov., a new member of the family Chitinophagaceae producing mucin.</title>
        <authorList>
            <person name="Kim M.-K."/>
            <person name="Park S."/>
            <person name="Kim T.-S."/>
            <person name="Joung Y."/>
            <person name="Han J.-H."/>
            <person name="Kim S.B."/>
        </authorList>
    </citation>
    <scope>NUCLEOTIDE SEQUENCE [LARGE SCALE GENOMIC DNA]</scope>
    <source>
        <strain evidence="2 3">R1-15</strain>
    </source>
</reference>
<name>A0A2W2AX54_9BACT</name>
<evidence type="ECO:0000256" key="1">
    <source>
        <dbReference type="SAM" id="MobiDB-lite"/>
    </source>
</evidence>
<organism evidence="2 3">
    <name type="scientific">Taibaiella soli</name>
    <dbReference type="NCBI Taxonomy" id="1649169"/>
    <lineage>
        <taxon>Bacteria</taxon>
        <taxon>Pseudomonadati</taxon>
        <taxon>Bacteroidota</taxon>
        <taxon>Chitinophagia</taxon>
        <taxon>Chitinophagales</taxon>
        <taxon>Chitinophagaceae</taxon>
        <taxon>Taibaiella</taxon>
    </lineage>
</organism>
<dbReference type="EMBL" id="QKTW01000017">
    <property type="protein sequence ID" value="PZF72564.1"/>
    <property type="molecule type" value="Genomic_DNA"/>
</dbReference>
<dbReference type="AlphaFoldDB" id="A0A2W2AX54"/>
<dbReference type="RefSeq" id="WP_110999155.1">
    <property type="nucleotide sequence ID" value="NZ_QKTW01000017.1"/>
</dbReference>